<dbReference type="InterPro" id="IPR012349">
    <property type="entry name" value="Split_barrel_FMN-bd"/>
</dbReference>
<keyword evidence="2" id="KW-0285">Flavoprotein</keyword>
<dbReference type="AlphaFoldDB" id="A0A3R8Q4M7"/>
<dbReference type="Pfam" id="PF12766">
    <property type="entry name" value="Pyridox_oxase_2"/>
    <property type="match status" value="1"/>
</dbReference>
<keyword evidence="7" id="KW-1185">Reference proteome</keyword>
<comment type="caution">
    <text evidence="6">The sequence shown here is derived from an EMBL/GenBank/DDBJ whole genome shotgun (WGS) entry which is preliminary data.</text>
</comment>
<dbReference type="SUPFAM" id="SSF50475">
    <property type="entry name" value="FMN-binding split barrel"/>
    <property type="match status" value="1"/>
</dbReference>
<dbReference type="InterPro" id="IPR000659">
    <property type="entry name" value="Pyridox_Oxase"/>
</dbReference>
<accession>A0A3R8Q4M7</accession>
<dbReference type="GO" id="GO:0010181">
    <property type="term" value="F:FMN binding"/>
    <property type="evidence" value="ECO:0007669"/>
    <property type="project" value="InterPro"/>
</dbReference>
<dbReference type="GO" id="GO:0008615">
    <property type="term" value="P:pyridoxine biosynthetic process"/>
    <property type="evidence" value="ECO:0007669"/>
    <property type="project" value="InterPro"/>
</dbReference>
<organism evidence="6 7">
    <name type="scientific">Sphingorhabdus wooponensis</name>
    <dbReference type="NCBI Taxonomy" id="940136"/>
    <lineage>
        <taxon>Bacteria</taxon>
        <taxon>Pseudomonadati</taxon>
        <taxon>Pseudomonadota</taxon>
        <taxon>Alphaproteobacteria</taxon>
        <taxon>Sphingomonadales</taxon>
        <taxon>Sphingomonadaceae</taxon>
        <taxon>Sphingorhabdus</taxon>
    </lineage>
</organism>
<evidence type="ECO:0000259" key="5">
    <source>
        <dbReference type="Pfam" id="PF12766"/>
    </source>
</evidence>
<comment type="cofactor">
    <cofactor evidence="1">
        <name>FMN</name>
        <dbReference type="ChEBI" id="CHEBI:58210"/>
    </cofactor>
</comment>
<dbReference type="InterPro" id="IPR024624">
    <property type="entry name" value="Pyridox_Oxase_Alr4036_FMN-bd"/>
</dbReference>
<dbReference type="PANTHER" id="PTHR10851:SF3">
    <property type="entry name" value="PYRIDOXINE_PYRIDOXAMINE 5'-PHOSPHATE OXIDASE 2"/>
    <property type="match status" value="1"/>
</dbReference>
<protein>
    <submittedName>
        <fullName evidence="6">Flavin-binding protein</fullName>
    </submittedName>
</protein>
<dbReference type="OrthoDB" id="5120525at2"/>
<keyword evidence="3" id="KW-0288">FMN</keyword>
<evidence type="ECO:0000313" key="6">
    <source>
        <dbReference type="EMBL" id="RRQ52156.1"/>
    </source>
</evidence>
<name>A0A3R8Q4M7_9SPHN</name>
<sequence>MNLPNSLPDYYDDLALSFEEAWSLIVAGVTNRNSPSHMPAVGTVDALGVPHMRIMILRDASRDNRTLRFHTDSRSIKAEQLSQNPATSVLIYDTAAKVQIRMSGKAHVETTGDMADTAWSTSTPFARRCYMAVAAPGTPSVKPSSGLPDWIEGKQPDEEQLVNYRANFAALMVEIETIEWLYLANVGHRRAHWQWDPAQNQWAGRWLIP</sequence>
<dbReference type="Gene3D" id="2.30.110.10">
    <property type="entry name" value="Electron Transport, Fmn-binding Protein, Chain A"/>
    <property type="match status" value="1"/>
</dbReference>
<gene>
    <name evidence="6" type="ORF">D7D48_04610</name>
</gene>
<evidence type="ECO:0000256" key="4">
    <source>
        <dbReference type="ARBA" id="ARBA00023002"/>
    </source>
</evidence>
<dbReference type="EMBL" id="RWJI01000001">
    <property type="protein sequence ID" value="RRQ52156.1"/>
    <property type="molecule type" value="Genomic_DNA"/>
</dbReference>
<dbReference type="Proteomes" id="UP000268553">
    <property type="component" value="Unassembled WGS sequence"/>
</dbReference>
<keyword evidence="4" id="KW-0560">Oxidoreductase</keyword>
<feature type="domain" description="Pyridoxamine 5'-phosphate oxidase Alr4036 family FMN-binding" evidence="5">
    <location>
        <begin position="29"/>
        <end position="108"/>
    </location>
</feature>
<evidence type="ECO:0000313" key="7">
    <source>
        <dbReference type="Proteomes" id="UP000268553"/>
    </source>
</evidence>
<reference evidence="6 7" key="1">
    <citation type="submission" date="2018-12" db="EMBL/GenBank/DDBJ databases">
        <authorList>
            <person name="Kim S.-J."/>
            <person name="Jung G.-Y."/>
        </authorList>
    </citation>
    <scope>NUCLEOTIDE SEQUENCE [LARGE SCALE GENOMIC DNA]</scope>
    <source>
        <strain evidence="6 7">03SU3-P</strain>
    </source>
</reference>
<evidence type="ECO:0000256" key="2">
    <source>
        <dbReference type="ARBA" id="ARBA00022630"/>
    </source>
</evidence>
<evidence type="ECO:0000256" key="1">
    <source>
        <dbReference type="ARBA" id="ARBA00001917"/>
    </source>
</evidence>
<dbReference type="GO" id="GO:0004733">
    <property type="term" value="F:pyridoxamine phosphate oxidase activity"/>
    <property type="evidence" value="ECO:0007669"/>
    <property type="project" value="InterPro"/>
</dbReference>
<evidence type="ECO:0000256" key="3">
    <source>
        <dbReference type="ARBA" id="ARBA00022643"/>
    </source>
</evidence>
<proteinExistence type="predicted"/>
<dbReference type="PANTHER" id="PTHR10851">
    <property type="entry name" value="PYRIDOXINE-5-PHOSPHATE OXIDASE"/>
    <property type="match status" value="1"/>
</dbReference>
<dbReference type="RefSeq" id="WP_125230172.1">
    <property type="nucleotide sequence ID" value="NZ_RWJI01000001.1"/>
</dbReference>